<protein>
    <submittedName>
        <fullName evidence="2">Uncharacterized protein</fullName>
    </submittedName>
</protein>
<accession>A0ABX7B5T7</accession>
<evidence type="ECO:0000313" key="2">
    <source>
        <dbReference type="EMBL" id="QQP89711.1"/>
    </source>
</evidence>
<evidence type="ECO:0000313" key="3">
    <source>
        <dbReference type="Proteomes" id="UP000595197"/>
    </source>
</evidence>
<dbReference type="Proteomes" id="UP000595197">
    <property type="component" value="Chromosome"/>
</dbReference>
<sequence>MPRRPVLLSAALAAVLLQVQPPGFPGGAGLCGPSGAQAADAFVEGIDDLPLMPGLVPVADQALVFDKPGGRIVQAVATGSLDASAIRSFYAETAPQLGWAAAGEGRFVRDGELLRIELVESGQPGQGRPGQARSGTGGPVTVRFMLIPQ</sequence>
<organism evidence="2 3">
    <name type="scientific">Skermanella cutis</name>
    <dbReference type="NCBI Taxonomy" id="2775420"/>
    <lineage>
        <taxon>Bacteria</taxon>
        <taxon>Pseudomonadati</taxon>
        <taxon>Pseudomonadota</taxon>
        <taxon>Alphaproteobacteria</taxon>
        <taxon>Rhodospirillales</taxon>
        <taxon>Azospirillaceae</taxon>
        <taxon>Skermanella</taxon>
    </lineage>
</organism>
<feature type="region of interest" description="Disordered" evidence="1">
    <location>
        <begin position="121"/>
        <end position="140"/>
    </location>
</feature>
<name>A0ABX7B5T7_9PROT</name>
<dbReference type="EMBL" id="CP067420">
    <property type="protein sequence ID" value="QQP89711.1"/>
    <property type="molecule type" value="Genomic_DNA"/>
</dbReference>
<evidence type="ECO:0000256" key="1">
    <source>
        <dbReference type="SAM" id="MobiDB-lite"/>
    </source>
</evidence>
<dbReference type="RefSeq" id="WP_201076280.1">
    <property type="nucleotide sequence ID" value="NZ_CP067420.1"/>
</dbReference>
<gene>
    <name evidence="2" type="ORF">IGS68_27760</name>
</gene>
<reference evidence="2" key="1">
    <citation type="submission" date="2021-02" db="EMBL/GenBank/DDBJ databases">
        <title>Skermanella TT6 skin isolate.</title>
        <authorList>
            <person name="Lee K."/>
            <person name="Ganzorig M."/>
        </authorList>
    </citation>
    <scope>NUCLEOTIDE SEQUENCE</scope>
    <source>
        <strain evidence="2">TT6</strain>
    </source>
</reference>
<proteinExistence type="predicted"/>
<keyword evidence="3" id="KW-1185">Reference proteome</keyword>